<dbReference type="PANTHER" id="PTHR40042:SF1">
    <property type="entry name" value="DUF1405 DOMAIN-CONTAINING PROTEIN"/>
    <property type="match status" value="1"/>
</dbReference>
<comment type="caution">
    <text evidence="2">The sequence shown here is derived from an EMBL/GenBank/DDBJ whole genome shotgun (WGS) entry which is preliminary data.</text>
</comment>
<evidence type="ECO:0000256" key="1">
    <source>
        <dbReference type="SAM" id="Phobius"/>
    </source>
</evidence>
<reference evidence="3" key="1">
    <citation type="journal article" date="2019" name="Int. J. Syst. Evol. Microbiol.">
        <title>The Global Catalogue of Microorganisms (GCM) 10K type strain sequencing project: providing services to taxonomists for standard genome sequencing and annotation.</title>
        <authorList>
            <consortium name="The Broad Institute Genomics Platform"/>
            <consortium name="The Broad Institute Genome Sequencing Center for Infectious Disease"/>
            <person name="Wu L."/>
            <person name="Ma J."/>
        </authorList>
    </citation>
    <scope>NUCLEOTIDE SEQUENCE [LARGE SCALE GENOMIC DNA]</scope>
    <source>
        <strain evidence="3">CGMCC 1.12237</strain>
    </source>
</reference>
<protein>
    <submittedName>
        <fullName evidence="2">DUF1405 domain-containing protein</fullName>
    </submittedName>
</protein>
<dbReference type="PANTHER" id="PTHR40042">
    <property type="entry name" value="HYPOTHETICAL MEMBRANE SPANNING PROTEIN"/>
    <property type="match status" value="1"/>
</dbReference>
<evidence type="ECO:0000313" key="2">
    <source>
        <dbReference type="EMBL" id="MFC5463293.1"/>
    </source>
</evidence>
<keyword evidence="1" id="KW-0812">Transmembrane</keyword>
<feature type="transmembrane region" description="Helical" evidence="1">
    <location>
        <begin position="104"/>
        <end position="124"/>
    </location>
</feature>
<feature type="transmembrane region" description="Helical" evidence="1">
    <location>
        <begin position="167"/>
        <end position="186"/>
    </location>
</feature>
<feature type="transmembrane region" description="Helical" evidence="1">
    <location>
        <begin position="12"/>
        <end position="32"/>
    </location>
</feature>
<keyword evidence="1" id="KW-1133">Transmembrane helix</keyword>
<dbReference type="EMBL" id="JBHSMC010000001">
    <property type="protein sequence ID" value="MFC5463293.1"/>
    <property type="molecule type" value="Genomic_DNA"/>
</dbReference>
<dbReference type="Pfam" id="PF07187">
    <property type="entry name" value="DUF1405"/>
    <property type="match status" value="1"/>
</dbReference>
<dbReference type="InterPro" id="IPR009845">
    <property type="entry name" value="DUF1405"/>
</dbReference>
<gene>
    <name evidence="2" type="ORF">ACFPM4_00850</name>
</gene>
<accession>A0ABW0LC31</accession>
<evidence type="ECO:0000313" key="3">
    <source>
        <dbReference type="Proteomes" id="UP001596147"/>
    </source>
</evidence>
<sequence length="202" mass="23296">MNVIYTILADKRFLWLLFLINGAGSIYGYIWYESQLATTPSIFIPFVPDSPTASLFFTFVLLAFILGKNWPIIEALALITLVKYGIWAVVMNILSLIVLGDLSWQGYMLIASHGAMALQAILYGRFYKLKLWHVLLAAVWTLHNDVIDYVYMHYPQYPGLELYVKEIGYFTFWLSIVCIGIALYYVRIMKQGKNFHIPSYHS</sequence>
<dbReference type="Proteomes" id="UP001596147">
    <property type="component" value="Unassembled WGS sequence"/>
</dbReference>
<feature type="transmembrane region" description="Helical" evidence="1">
    <location>
        <begin position="131"/>
        <end position="152"/>
    </location>
</feature>
<organism evidence="2 3">
    <name type="scientific">Lederbergia graminis</name>
    <dbReference type="NCBI Taxonomy" id="735518"/>
    <lineage>
        <taxon>Bacteria</taxon>
        <taxon>Bacillati</taxon>
        <taxon>Bacillota</taxon>
        <taxon>Bacilli</taxon>
        <taxon>Bacillales</taxon>
        <taxon>Bacillaceae</taxon>
        <taxon>Lederbergia</taxon>
    </lineage>
</organism>
<keyword evidence="3" id="KW-1185">Reference proteome</keyword>
<feature type="transmembrane region" description="Helical" evidence="1">
    <location>
        <begin position="75"/>
        <end position="98"/>
    </location>
</feature>
<dbReference type="RefSeq" id="WP_382346585.1">
    <property type="nucleotide sequence ID" value="NZ_JBHSMC010000001.1"/>
</dbReference>
<keyword evidence="1" id="KW-0472">Membrane</keyword>
<proteinExistence type="predicted"/>
<name>A0ABW0LC31_9BACI</name>
<feature type="transmembrane region" description="Helical" evidence="1">
    <location>
        <begin position="52"/>
        <end position="68"/>
    </location>
</feature>